<evidence type="ECO:0000313" key="3">
    <source>
        <dbReference type="Proteomes" id="UP000001822"/>
    </source>
</evidence>
<keyword evidence="1" id="KW-0812">Transmembrane</keyword>
<dbReference type="Proteomes" id="UP000001822">
    <property type="component" value="Chromosome"/>
</dbReference>
<evidence type="ECO:0008006" key="4">
    <source>
        <dbReference type="Google" id="ProtNLM"/>
    </source>
</evidence>
<accession>A0A6N4SWE8</accession>
<name>A0A6N4SWE8_CYTH3</name>
<reference evidence="2 3" key="1">
    <citation type="journal article" date="2007" name="Appl. Environ. Microbiol.">
        <title>Genome sequence of the cellulolytic gliding bacterium Cytophaga hutchinsonii.</title>
        <authorList>
            <person name="Xie G."/>
            <person name="Bruce D.C."/>
            <person name="Challacombe J.F."/>
            <person name="Chertkov O."/>
            <person name="Detter J.C."/>
            <person name="Gilna P."/>
            <person name="Han C.S."/>
            <person name="Lucas S."/>
            <person name="Misra M."/>
            <person name="Myers G.L."/>
            <person name="Richardson P."/>
            <person name="Tapia R."/>
            <person name="Thayer N."/>
            <person name="Thompson L.S."/>
            <person name="Brettin T.S."/>
            <person name="Henrissat B."/>
            <person name="Wilson D.B."/>
            <person name="McBride M.J."/>
        </authorList>
    </citation>
    <scope>NUCLEOTIDE SEQUENCE [LARGE SCALE GENOMIC DNA]</scope>
    <source>
        <strain evidence="3">ATCC 33406 / DSM 1761 / CIP 103989 / NBRC 15051 / NCIMB 9469 / D465</strain>
    </source>
</reference>
<evidence type="ECO:0000256" key="1">
    <source>
        <dbReference type="SAM" id="Phobius"/>
    </source>
</evidence>
<gene>
    <name evidence="2" type="ordered locus">CHU_3493</name>
</gene>
<dbReference type="PROSITE" id="PS51257">
    <property type="entry name" value="PROKAR_LIPOPROTEIN"/>
    <property type="match status" value="1"/>
</dbReference>
<feature type="transmembrane region" description="Helical" evidence="1">
    <location>
        <begin position="6"/>
        <end position="24"/>
    </location>
</feature>
<protein>
    <recommendedName>
        <fullName evidence="4">Lipoprotein</fullName>
    </recommendedName>
</protein>
<keyword evidence="1" id="KW-1133">Transmembrane helix</keyword>
<keyword evidence="3" id="KW-1185">Reference proteome</keyword>
<sequence>MYMKNAVWYVMLTLLFFFSCAPMNRTIGMRQVYQYPEIKNNTKPLLPDLTKILSVPLQSFTVDTHSDTILYGIEGTILFINPVCLNFSSGVPQKKITVELKELYTKAALLKERAYTISNGRMLESDGSIYVHAYAENGEAIEITCENALRIRLPREVQENMIYFQGKRNDKGNMNWEVDGSIAPIYEETGYDFVAEEDEPIEISQTEAVLHTYFFSIQKFGWINCDRFYDDMRTKTDFIATFRLPVSEKKVVQVHNYIVFDSLMSIIPLENDLSGQWVCPNLPIGAAVTCISIQKTDTHLYYGSKKTRVGDRESSIIPLNEIKEADLIKLLDLSL</sequence>
<organism evidence="2 3">
    <name type="scientific">Cytophaga hutchinsonii (strain ATCC 33406 / DSM 1761 / CIP 103989 / NBRC 15051 / NCIMB 9469 / D465)</name>
    <dbReference type="NCBI Taxonomy" id="269798"/>
    <lineage>
        <taxon>Bacteria</taxon>
        <taxon>Pseudomonadati</taxon>
        <taxon>Bacteroidota</taxon>
        <taxon>Cytophagia</taxon>
        <taxon>Cytophagales</taxon>
        <taxon>Cytophagaceae</taxon>
        <taxon>Cytophaga</taxon>
    </lineage>
</organism>
<evidence type="ECO:0000313" key="2">
    <source>
        <dbReference type="EMBL" id="ABG60726.1"/>
    </source>
</evidence>
<proteinExistence type="predicted"/>
<dbReference type="EMBL" id="CP000383">
    <property type="protein sequence ID" value="ABG60726.1"/>
    <property type="molecule type" value="Genomic_DNA"/>
</dbReference>
<dbReference type="KEGG" id="chu:CHU_3493"/>
<keyword evidence="1" id="KW-0472">Membrane</keyword>
<dbReference type="AlphaFoldDB" id="A0A6N4SWE8"/>